<name>A0A1J9UJ76_9BACI</name>
<evidence type="ECO:0000313" key="2">
    <source>
        <dbReference type="Proteomes" id="UP000181873"/>
    </source>
</evidence>
<organism evidence="1 2">
    <name type="scientific">Bacillus albus</name>
    <dbReference type="NCBI Taxonomy" id="2026189"/>
    <lineage>
        <taxon>Bacteria</taxon>
        <taxon>Bacillati</taxon>
        <taxon>Bacillota</taxon>
        <taxon>Bacilli</taxon>
        <taxon>Bacillales</taxon>
        <taxon>Bacillaceae</taxon>
        <taxon>Bacillus</taxon>
        <taxon>Bacillus cereus group</taxon>
    </lineage>
</organism>
<dbReference type="EMBL" id="MAOE01000090">
    <property type="protein sequence ID" value="OJD63636.1"/>
    <property type="molecule type" value="Genomic_DNA"/>
</dbReference>
<dbReference type="RefSeq" id="WP_071758271.1">
    <property type="nucleotide sequence ID" value="NZ_CBCSIO010000016.1"/>
</dbReference>
<dbReference type="Proteomes" id="UP000181873">
    <property type="component" value="Unassembled WGS sequence"/>
</dbReference>
<evidence type="ECO:0000313" key="1">
    <source>
        <dbReference type="EMBL" id="OJD63636.1"/>
    </source>
</evidence>
<dbReference type="AlphaFoldDB" id="A0A1J9UJ76"/>
<gene>
    <name evidence="1" type="ORF">BAU25_12460</name>
</gene>
<comment type="caution">
    <text evidence="1">The sequence shown here is derived from an EMBL/GenBank/DDBJ whole genome shotgun (WGS) entry which is preliminary data.</text>
</comment>
<reference evidence="1 2" key="1">
    <citation type="submission" date="2016-06" db="EMBL/GenBank/DDBJ databases">
        <title>First insights into the genetic diversity and population structure of in the Bacillus cereus group bacteria from diverse marine environments.</title>
        <authorList>
            <person name="Liu Y."/>
            <person name="Lai Q."/>
            <person name="Shao Z."/>
        </authorList>
    </citation>
    <scope>NUCLEOTIDE SEQUENCE [LARGE SCALE GENOMIC DNA]</scope>
    <source>
        <strain evidence="1 2">N35-10-2</strain>
    </source>
</reference>
<accession>A0A1J9UJ76</accession>
<sequence>MTLIAAYSYEPNRTVFVNDFRTTNQSRSLQADNAFKLKHLDSSVELFLAGNVNGWNLIFEREEARLNEIEHENFIEEFLNILRDYALSSTPILDNGKKLSALGFMIDEASNSNKAFHIDYIQGGGAIINELENHKVYLIGSGADIEGLKEHVNNILLNYTSNPKTPSHLKDAYLVANLFAESISNYITNLNDPLIYERKGISNVFSFSFLEKSYFEMCSYSETKFESGSKIRKQFVFEKNGDDIPVLKDKTNNITSTLSSINKIVTEKTTIIDPFNREDS</sequence>
<proteinExistence type="predicted"/>
<protein>
    <submittedName>
        <fullName evidence="1">Uncharacterized protein</fullName>
    </submittedName>
</protein>